<dbReference type="GO" id="GO:0016682">
    <property type="term" value="F:oxidoreductase activity, acting on diphenols and related substances as donors, oxygen as acceptor"/>
    <property type="evidence" value="ECO:0007669"/>
    <property type="project" value="TreeGrafter"/>
</dbReference>
<dbReference type="GO" id="GO:0019646">
    <property type="term" value="P:aerobic electron transport chain"/>
    <property type="evidence" value="ECO:0007669"/>
    <property type="project" value="InterPro"/>
</dbReference>
<dbReference type="AlphaFoldDB" id="T0ZCW9"/>
<keyword evidence="3" id="KW-1003">Cell membrane</keyword>
<gene>
    <name evidence="12" type="ORF">B1B_14221</name>
</gene>
<keyword evidence="10 11" id="KW-0472">Membrane</keyword>
<evidence type="ECO:0000256" key="9">
    <source>
        <dbReference type="ARBA" id="ARBA00023004"/>
    </source>
</evidence>
<keyword evidence="4" id="KW-0349">Heme</keyword>
<dbReference type="Pfam" id="PF01654">
    <property type="entry name" value="Cyt_bd_oxida_I"/>
    <property type="match status" value="1"/>
</dbReference>
<dbReference type="GO" id="GO:0070069">
    <property type="term" value="C:cytochrome complex"/>
    <property type="evidence" value="ECO:0007669"/>
    <property type="project" value="InterPro"/>
</dbReference>
<feature type="non-terminal residue" evidence="12">
    <location>
        <position position="183"/>
    </location>
</feature>
<feature type="transmembrane region" description="Helical" evidence="11">
    <location>
        <begin position="73"/>
        <end position="94"/>
    </location>
</feature>
<evidence type="ECO:0000256" key="8">
    <source>
        <dbReference type="ARBA" id="ARBA00022989"/>
    </source>
</evidence>
<proteinExistence type="predicted"/>
<keyword evidence="7" id="KW-0249">Electron transport</keyword>
<evidence type="ECO:0000256" key="6">
    <source>
        <dbReference type="ARBA" id="ARBA00022723"/>
    </source>
</evidence>
<dbReference type="InterPro" id="IPR002585">
    <property type="entry name" value="Cyt-d_ubiquinol_oxidase_su_1"/>
</dbReference>
<evidence type="ECO:0000256" key="2">
    <source>
        <dbReference type="ARBA" id="ARBA00022448"/>
    </source>
</evidence>
<comment type="caution">
    <text evidence="12">The sequence shown here is derived from an EMBL/GenBank/DDBJ whole genome shotgun (WGS) entry which is preliminary data.</text>
</comment>
<evidence type="ECO:0000256" key="10">
    <source>
        <dbReference type="ARBA" id="ARBA00023136"/>
    </source>
</evidence>
<evidence type="ECO:0000256" key="1">
    <source>
        <dbReference type="ARBA" id="ARBA00004651"/>
    </source>
</evidence>
<dbReference type="GO" id="GO:0005886">
    <property type="term" value="C:plasma membrane"/>
    <property type="evidence" value="ECO:0007669"/>
    <property type="project" value="UniProtKB-SubCell"/>
</dbReference>
<dbReference type="EMBL" id="AUZY01009404">
    <property type="protein sequence ID" value="EQD42072.1"/>
    <property type="molecule type" value="Genomic_DNA"/>
</dbReference>
<evidence type="ECO:0000256" key="7">
    <source>
        <dbReference type="ARBA" id="ARBA00022982"/>
    </source>
</evidence>
<dbReference type="PANTHER" id="PTHR30365">
    <property type="entry name" value="CYTOCHROME D UBIQUINOL OXIDASE"/>
    <property type="match status" value="1"/>
</dbReference>
<dbReference type="PANTHER" id="PTHR30365:SF14">
    <property type="entry name" value="CYTOCHROME BD MENAQUINOL OXIDASE SUBUNIT I-RELATED"/>
    <property type="match status" value="1"/>
</dbReference>
<keyword evidence="8 11" id="KW-1133">Transmembrane helix</keyword>
<reference evidence="12" key="1">
    <citation type="submission" date="2013-08" db="EMBL/GenBank/DDBJ databases">
        <authorList>
            <person name="Mendez C."/>
            <person name="Richter M."/>
            <person name="Ferrer M."/>
            <person name="Sanchez J."/>
        </authorList>
    </citation>
    <scope>NUCLEOTIDE SEQUENCE</scope>
</reference>
<evidence type="ECO:0000256" key="4">
    <source>
        <dbReference type="ARBA" id="ARBA00022617"/>
    </source>
</evidence>
<comment type="subcellular location">
    <subcellularLocation>
        <location evidence="1">Cell membrane</location>
        <topology evidence="1">Multi-pass membrane protein</topology>
    </subcellularLocation>
</comment>
<protein>
    <submittedName>
        <fullName evidence="12">Cytochrome d ubiquinol oxidase, subunit I</fullName>
    </submittedName>
</protein>
<evidence type="ECO:0000313" key="12">
    <source>
        <dbReference type="EMBL" id="EQD42072.1"/>
    </source>
</evidence>
<keyword evidence="6" id="KW-0479">Metal-binding</keyword>
<keyword evidence="9" id="KW-0408">Iron</keyword>
<reference evidence="12" key="2">
    <citation type="journal article" date="2014" name="ISME J.">
        <title>Microbial stratification in low pH oxic and suboxic macroscopic growths along an acid mine drainage.</title>
        <authorList>
            <person name="Mendez-Garcia C."/>
            <person name="Mesa V."/>
            <person name="Sprenger R.R."/>
            <person name="Richter M."/>
            <person name="Diez M.S."/>
            <person name="Solano J."/>
            <person name="Bargiela R."/>
            <person name="Golyshina O.V."/>
            <person name="Manteca A."/>
            <person name="Ramos J.L."/>
            <person name="Gallego J.R."/>
            <person name="Llorente I."/>
            <person name="Martins Dos Santos V.A."/>
            <person name="Jensen O.N."/>
            <person name="Pelaez A.I."/>
            <person name="Sanchez J."/>
            <person name="Ferrer M."/>
        </authorList>
    </citation>
    <scope>NUCLEOTIDE SEQUENCE</scope>
</reference>
<feature type="transmembrane region" description="Helical" evidence="11">
    <location>
        <begin position="12"/>
        <end position="33"/>
    </location>
</feature>
<dbReference type="GO" id="GO:0020037">
    <property type="term" value="F:heme binding"/>
    <property type="evidence" value="ECO:0007669"/>
    <property type="project" value="TreeGrafter"/>
</dbReference>
<evidence type="ECO:0000256" key="5">
    <source>
        <dbReference type="ARBA" id="ARBA00022692"/>
    </source>
</evidence>
<keyword evidence="5 11" id="KW-0812">Transmembrane</keyword>
<accession>T0ZCW9</accession>
<evidence type="ECO:0000256" key="11">
    <source>
        <dbReference type="SAM" id="Phobius"/>
    </source>
</evidence>
<dbReference type="GO" id="GO:0009055">
    <property type="term" value="F:electron transfer activity"/>
    <property type="evidence" value="ECO:0007669"/>
    <property type="project" value="InterPro"/>
</dbReference>
<sequence>MYLYGWDRLSPRIHLLTGIPIALAGVASAWFVVTANSWMNDPTGFRIVDGRVTDVNPWAGIFNPATPTETTHMILAAYMVTGFGVAAVYAAAMLHGKRDRYHRTGLRIGLTMGAVLAPVQGIVGDLSARYVANNQPIKLAAMEGVFHTARGVPETIGGIDIGGKMRFAFHIPDGLSLLTRFNP</sequence>
<keyword evidence="2" id="KW-0813">Transport</keyword>
<evidence type="ECO:0000256" key="3">
    <source>
        <dbReference type="ARBA" id="ARBA00022475"/>
    </source>
</evidence>
<dbReference type="GO" id="GO:0046872">
    <property type="term" value="F:metal ion binding"/>
    <property type="evidence" value="ECO:0007669"/>
    <property type="project" value="UniProtKB-KW"/>
</dbReference>
<name>T0ZCW9_9ZZZZ</name>
<organism evidence="12">
    <name type="scientific">mine drainage metagenome</name>
    <dbReference type="NCBI Taxonomy" id="410659"/>
    <lineage>
        <taxon>unclassified sequences</taxon>
        <taxon>metagenomes</taxon>
        <taxon>ecological metagenomes</taxon>
    </lineage>
</organism>